<dbReference type="InParanoid" id="A0A0C3BMC9"/>
<dbReference type="InterPro" id="IPR001841">
    <property type="entry name" value="Znf_RING"/>
</dbReference>
<name>A0A0C3BMC9_PILCF</name>
<feature type="compositionally biased region" description="Basic and acidic residues" evidence="5">
    <location>
        <begin position="189"/>
        <end position="200"/>
    </location>
</feature>
<dbReference type="SUPFAM" id="SSF57850">
    <property type="entry name" value="RING/U-box"/>
    <property type="match status" value="1"/>
</dbReference>
<feature type="region of interest" description="Disordered" evidence="5">
    <location>
        <begin position="1"/>
        <end position="276"/>
    </location>
</feature>
<feature type="compositionally biased region" description="Pro residues" evidence="5">
    <location>
        <begin position="459"/>
        <end position="477"/>
    </location>
</feature>
<evidence type="ECO:0000313" key="8">
    <source>
        <dbReference type="Proteomes" id="UP000054166"/>
    </source>
</evidence>
<keyword evidence="2 4" id="KW-0863">Zinc-finger</keyword>
<dbReference type="Proteomes" id="UP000054166">
    <property type="component" value="Unassembled WGS sequence"/>
</dbReference>
<dbReference type="GO" id="GO:0006511">
    <property type="term" value="P:ubiquitin-dependent protein catabolic process"/>
    <property type="evidence" value="ECO:0007669"/>
    <property type="project" value="TreeGrafter"/>
</dbReference>
<proteinExistence type="predicted"/>
<feature type="compositionally biased region" description="Pro residues" evidence="5">
    <location>
        <begin position="418"/>
        <end position="443"/>
    </location>
</feature>
<evidence type="ECO:0000313" key="7">
    <source>
        <dbReference type="EMBL" id="KIM78467.1"/>
    </source>
</evidence>
<feature type="region of interest" description="Disordered" evidence="5">
    <location>
        <begin position="839"/>
        <end position="952"/>
    </location>
</feature>
<dbReference type="GO" id="GO:0005634">
    <property type="term" value="C:nucleus"/>
    <property type="evidence" value="ECO:0007669"/>
    <property type="project" value="TreeGrafter"/>
</dbReference>
<dbReference type="EMBL" id="KN833016">
    <property type="protein sequence ID" value="KIM78467.1"/>
    <property type="molecule type" value="Genomic_DNA"/>
</dbReference>
<feature type="region of interest" description="Disordered" evidence="5">
    <location>
        <begin position="383"/>
        <end position="564"/>
    </location>
</feature>
<keyword evidence="1" id="KW-0479">Metal-binding</keyword>
<evidence type="ECO:0000256" key="2">
    <source>
        <dbReference type="ARBA" id="ARBA00022771"/>
    </source>
</evidence>
<feature type="region of interest" description="Disordered" evidence="5">
    <location>
        <begin position="599"/>
        <end position="631"/>
    </location>
</feature>
<dbReference type="InterPro" id="IPR013083">
    <property type="entry name" value="Znf_RING/FYVE/PHD"/>
</dbReference>
<reference evidence="8" key="2">
    <citation type="submission" date="2015-01" db="EMBL/GenBank/DDBJ databases">
        <title>Evolutionary Origins and Diversification of the Mycorrhizal Mutualists.</title>
        <authorList>
            <consortium name="DOE Joint Genome Institute"/>
            <consortium name="Mycorrhizal Genomics Consortium"/>
            <person name="Kohler A."/>
            <person name="Kuo A."/>
            <person name="Nagy L.G."/>
            <person name="Floudas D."/>
            <person name="Copeland A."/>
            <person name="Barry K.W."/>
            <person name="Cichocki N."/>
            <person name="Veneault-Fourrey C."/>
            <person name="LaButti K."/>
            <person name="Lindquist E.A."/>
            <person name="Lipzen A."/>
            <person name="Lundell T."/>
            <person name="Morin E."/>
            <person name="Murat C."/>
            <person name="Riley R."/>
            <person name="Ohm R."/>
            <person name="Sun H."/>
            <person name="Tunlid A."/>
            <person name="Henrissat B."/>
            <person name="Grigoriev I.V."/>
            <person name="Hibbett D.S."/>
            <person name="Martin F."/>
        </authorList>
    </citation>
    <scope>NUCLEOTIDE SEQUENCE [LARGE SCALE GENOMIC DNA]</scope>
    <source>
        <strain evidence="8">F 1598</strain>
    </source>
</reference>
<dbReference type="HOGENOM" id="CLU_006852_0_0_1"/>
<feature type="domain" description="RING-type" evidence="6">
    <location>
        <begin position="1208"/>
        <end position="1250"/>
    </location>
</feature>
<dbReference type="STRING" id="765440.A0A0C3BMC9"/>
<gene>
    <name evidence="7" type="ORF">PILCRDRAFT_824363</name>
</gene>
<organism evidence="7 8">
    <name type="scientific">Piloderma croceum (strain F 1598)</name>
    <dbReference type="NCBI Taxonomy" id="765440"/>
    <lineage>
        <taxon>Eukaryota</taxon>
        <taxon>Fungi</taxon>
        <taxon>Dikarya</taxon>
        <taxon>Basidiomycota</taxon>
        <taxon>Agaricomycotina</taxon>
        <taxon>Agaricomycetes</taxon>
        <taxon>Agaricomycetidae</taxon>
        <taxon>Atheliales</taxon>
        <taxon>Atheliaceae</taxon>
        <taxon>Piloderma</taxon>
    </lineage>
</organism>
<dbReference type="OrthoDB" id="8062037at2759"/>
<feature type="compositionally biased region" description="Polar residues" evidence="5">
    <location>
        <begin position="849"/>
        <end position="858"/>
    </location>
</feature>
<feature type="compositionally biased region" description="Basic and acidic residues" evidence="5">
    <location>
        <begin position="132"/>
        <end position="144"/>
    </location>
</feature>
<protein>
    <recommendedName>
        <fullName evidence="6">RING-type domain-containing protein</fullName>
    </recommendedName>
</protein>
<evidence type="ECO:0000256" key="5">
    <source>
        <dbReference type="SAM" id="MobiDB-lite"/>
    </source>
</evidence>
<evidence type="ECO:0000259" key="6">
    <source>
        <dbReference type="PROSITE" id="PS50089"/>
    </source>
</evidence>
<keyword evidence="8" id="KW-1185">Reference proteome</keyword>
<feature type="compositionally biased region" description="Low complexity" evidence="5">
    <location>
        <begin position="444"/>
        <end position="457"/>
    </location>
</feature>
<feature type="compositionally biased region" description="Polar residues" evidence="5">
    <location>
        <begin position="676"/>
        <end position="695"/>
    </location>
</feature>
<dbReference type="GO" id="GO:0061630">
    <property type="term" value="F:ubiquitin protein ligase activity"/>
    <property type="evidence" value="ECO:0007669"/>
    <property type="project" value="TreeGrafter"/>
</dbReference>
<feature type="compositionally biased region" description="Low complexity" evidence="5">
    <location>
        <begin position="744"/>
        <end position="757"/>
    </location>
</feature>
<dbReference type="PANTHER" id="PTHR45931">
    <property type="entry name" value="SI:CH211-59O9.10"/>
    <property type="match status" value="1"/>
</dbReference>
<dbReference type="SMART" id="SM00184">
    <property type="entry name" value="RING"/>
    <property type="match status" value="1"/>
</dbReference>
<dbReference type="PANTHER" id="PTHR45931:SF3">
    <property type="entry name" value="RING ZINC FINGER-CONTAINING PROTEIN"/>
    <property type="match status" value="1"/>
</dbReference>
<feature type="compositionally biased region" description="Polar residues" evidence="5">
    <location>
        <begin position="479"/>
        <end position="489"/>
    </location>
</feature>
<evidence type="ECO:0000256" key="1">
    <source>
        <dbReference type="ARBA" id="ARBA00022723"/>
    </source>
</evidence>
<evidence type="ECO:0000256" key="4">
    <source>
        <dbReference type="PROSITE-ProRule" id="PRU00175"/>
    </source>
</evidence>
<accession>A0A0C3BMC9</accession>
<feature type="compositionally biased region" description="Low complexity" evidence="5">
    <location>
        <begin position="812"/>
        <end position="826"/>
    </location>
</feature>
<dbReference type="FunFam" id="3.30.40.10:FF:000728">
    <property type="entry name" value="Unplaced genomic scaffold supercont1.4, whole genome shotgun sequence"/>
    <property type="match status" value="1"/>
</dbReference>
<dbReference type="Gene3D" id="3.30.40.10">
    <property type="entry name" value="Zinc/RING finger domain, C3HC4 (zinc finger)"/>
    <property type="match status" value="1"/>
</dbReference>
<feature type="compositionally biased region" description="Polar residues" evidence="5">
    <location>
        <begin position="1"/>
        <end position="17"/>
    </location>
</feature>
<keyword evidence="3" id="KW-0862">Zinc</keyword>
<feature type="compositionally biased region" description="Polar residues" evidence="5">
    <location>
        <begin position="403"/>
        <end position="412"/>
    </location>
</feature>
<feature type="region of interest" description="Disordered" evidence="5">
    <location>
        <begin position="794"/>
        <end position="826"/>
    </location>
</feature>
<feature type="compositionally biased region" description="Low complexity" evidence="5">
    <location>
        <begin position="115"/>
        <end position="131"/>
    </location>
</feature>
<feature type="region of interest" description="Disordered" evidence="5">
    <location>
        <begin position="670"/>
        <end position="701"/>
    </location>
</feature>
<feature type="compositionally biased region" description="Low complexity" evidence="5">
    <location>
        <begin position="995"/>
        <end position="1013"/>
    </location>
</feature>
<feature type="region of interest" description="Disordered" evidence="5">
    <location>
        <begin position="968"/>
        <end position="1027"/>
    </location>
</feature>
<feature type="compositionally biased region" description="Basic and acidic residues" evidence="5">
    <location>
        <begin position="243"/>
        <end position="256"/>
    </location>
</feature>
<feature type="compositionally biased region" description="Polar residues" evidence="5">
    <location>
        <begin position="512"/>
        <end position="556"/>
    </location>
</feature>
<evidence type="ECO:0000256" key="3">
    <source>
        <dbReference type="ARBA" id="ARBA00022833"/>
    </source>
</evidence>
<feature type="region of interest" description="Disordered" evidence="5">
    <location>
        <begin position="727"/>
        <end position="766"/>
    </location>
</feature>
<dbReference type="PROSITE" id="PS50089">
    <property type="entry name" value="ZF_RING_2"/>
    <property type="match status" value="1"/>
</dbReference>
<dbReference type="GO" id="GO:0008270">
    <property type="term" value="F:zinc ion binding"/>
    <property type="evidence" value="ECO:0007669"/>
    <property type="project" value="UniProtKB-KW"/>
</dbReference>
<feature type="compositionally biased region" description="Polar residues" evidence="5">
    <location>
        <begin position="599"/>
        <end position="616"/>
    </location>
</feature>
<dbReference type="InterPro" id="IPR051834">
    <property type="entry name" value="RING_finger_E3_ligase"/>
</dbReference>
<dbReference type="Pfam" id="PF13639">
    <property type="entry name" value="zf-RING_2"/>
    <property type="match status" value="1"/>
</dbReference>
<reference evidence="7 8" key="1">
    <citation type="submission" date="2014-04" db="EMBL/GenBank/DDBJ databases">
        <authorList>
            <consortium name="DOE Joint Genome Institute"/>
            <person name="Kuo A."/>
            <person name="Tarkka M."/>
            <person name="Buscot F."/>
            <person name="Kohler A."/>
            <person name="Nagy L.G."/>
            <person name="Floudas D."/>
            <person name="Copeland A."/>
            <person name="Barry K.W."/>
            <person name="Cichocki N."/>
            <person name="Veneault-Fourrey C."/>
            <person name="LaButti K."/>
            <person name="Lindquist E.A."/>
            <person name="Lipzen A."/>
            <person name="Lundell T."/>
            <person name="Morin E."/>
            <person name="Murat C."/>
            <person name="Sun H."/>
            <person name="Tunlid A."/>
            <person name="Henrissat B."/>
            <person name="Grigoriev I.V."/>
            <person name="Hibbett D.S."/>
            <person name="Martin F."/>
            <person name="Nordberg H.P."/>
            <person name="Cantor M.N."/>
            <person name="Hua S.X."/>
        </authorList>
    </citation>
    <scope>NUCLEOTIDE SEQUENCE [LARGE SCALE GENOMIC DNA]</scope>
    <source>
        <strain evidence="7 8">F 1598</strain>
    </source>
</reference>
<sequence>MGQAYSRNRSVRSSPQLLPSIDPPPYEAIRRDVPRTVDAQSSDVLASDTPAQRPSIRRSLRTLLSPKSLKSLRHRGDRSASQSASRSSRKRWPTSRRWSTVPEEFIAPSQDVVAEGSSEGSDTPSSSSNTNHAEREDVNADTGRRSSRKSWPTSRRWSTAPEELAARQQHIVASIPEDAPVASSSTNGVEKETAGVDTGRRSSRKSWPTSRRWSTAPEELAAQSQEMVTSIPEDAPVTSSSTHRVESESVRVDTGRRSSRKSWPTSRRWSTAPEELVTQQQETVTSFSEDTAEGLDAPLSANRGEREHIGETITPVYHFTTASPVYGPSIPAAESVTSNLSVGENEPETSSNIGSWMGGQGSLVHQLGLPNSEEDEVVISPSTFTEERDHHTGVEASAEITDRTQTSTQPVQDGQAPIPAPLPLPLPPPSSEPQPHRPFPPPGTLVVVQGVVHTTDVSPPQPPPPAPAATLFPPSPTPMTSRRASSFIPQPSRGEASFPRSRRGSVLPRTTGMRTRPSSMFESTSVIEGNSDSEPGTPSDGETTNGSGSDTRTSIPSEPATPVLSPSSIDVLGTLLSVAAAATAASLLTGSSDPIFTPSLNPSSAPNGTSLQSNSIFDRPTSPTPTAGLGNLGSLSAALGLGTPEAAPQTYGGRERMRHVWGTLRDRLGRRMAGHGSNSQAASVNEQRPNINGRTRPSGAPIDTREIMLAEMARAFNLGLGLSNRAASPDAGAGGERNNGQAESGPSPSATSPGSDGVPRPPELQLPAEGSFERFLMDLQVDLRAALSAQDSPVNQLPYTQHSDPEVRLADSRSASPIPSSSSRPTIIVEHDAQPQAEEVNVGSLSPLPLSTTPASLTDQDDEQDLLPLPPSSSVHQEDGIEDDPELPGTGPLAPLSASSRSDSESDNANGNLPEMSEVPRVPPDSSPSEEGVTMEPGSASRTERRPGGGINWWRSYRFPPITAPHVHGLPTMPNGMNSATSPPATPHSSDHSSEASITPSSSTPLVSPSSSTQDRGSSASSPVDNRPNVVVPVIVVGLQSVNMDRRREQAPPFGDGTFGANHNEPEPSVLADDLNFGGMLDDADPGAFPGSPRARPWHSRAASAFRNLRPGRRTTHATHTNGGPGSRTFLIYVIGGYYPPDHGLITGANALDSFEALWELAELLGQVKPQTVSKEEIDNSGLEVIQPAALEQYEKDGKIASNCMERCLICLDDYVPETDLRLLKCKHAFHKSCVDQWLQTGKNNCPACRTKGVSTPESTPT</sequence>
<dbReference type="AlphaFoldDB" id="A0A0C3BMC9"/>
<feature type="compositionally biased region" description="Polar residues" evidence="5">
    <location>
        <begin position="38"/>
        <end position="52"/>
    </location>
</feature>